<dbReference type="PROSITE" id="PS01124">
    <property type="entry name" value="HTH_ARAC_FAMILY_2"/>
    <property type="match status" value="1"/>
</dbReference>
<organism evidence="5 6">
    <name type="scientific">Clostridium algifaecis</name>
    <dbReference type="NCBI Taxonomy" id="1472040"/>
    <lineage>
        <taxon>Bacteria</taxon>
        <taxon>Bacillati</taxon>
        <taxon>Bacillota</taxon>
        <taxon>Clostridia</taxon>
        <taxon>Eubacteriales</taxon>
        <taxon>Clostridiaceae</taxon>
        <taxon>Clostridium</taxon>
    </lineage>
</organism>
<dbReference type="Pfam" id="PF12833">
    <property type="entry name" value="HTH_18"/>
    <property type="match status" value="1"/>
</dbReference>
<dbReference type="Gene3D" id="2.60.120.10">
    <property type="entry name" value="Jelly Rolls"/>
    <property type="match status" value="1"/>
</dbReference>
<dbReference type="RefSeq" id="WP_209703321.1">
    <property type="nucleotide sequence ID" value="NZ_JAGGLM010000031.1"/>
</dbReference>
<evidence type="ECO:0000313" key="6">
    <source>
        <dbReference type="Proteomes" id="UP001519307"/>
    </source>
</evidence>
<proteinExistence type="predicted"/>
<dbReference type="InterPro" id="IPR014710">
    <property type="entry name" value="RmlC-like_jellyroll"/>
</dbReference>
<dbReference type="InterPro" id="IPR018060">
    <property type="entry name" value="HTH_AraC"/>
</dbReference>
<accession>A0ABS4KYZ9</accession>
<dbReference type="PANTHER" id="PTHR43280:SF17">
    <property type="entry name" value="ARAC-TYPE DNA-BINDING DOMAIN-CONTAINING PROTEIN"/>
    <property type="match status" value="1"/>
</dbReference>
<dbReference type="SUPFAM" id="SSF51215">
    <property type="entry name" value="Regulatory protein AraC"/>
    <property type="match status" value="1"/>
</dbReference>
<dbReference type="InterPro" id="IPR009057">
    <property type="entry name" value="Homeodomain-like_sf"/>
</dbReference>
<comment type="caution">
    <text evidence="5">The sequence shown here is derived from an EMBL/GenBank/DDBJ whole genome shotgun (WGS) entry which is preliminary data.</text>
</comment>
<feature type="domain" description="HTH araC/xylS-type" evidence="4">
    <location>
        <begin position="180"/>
        <end position="278"/>
    </location>
</feature>
<dbReference type="InterPro" id="IPR037923">
    <property type="entry name" value="HTH-like"/>
</dbReference>
<sequence length="288" mass="33348">MIQYFVKSNYESSFKNNNFPKLVHICKAKKVDNKFPRIMHMHKDMVEIVFIKEGSGIHTIGNNKYKTKKGDILIYNKDVLHDERSNLQFSTYVCGITNVKIEGLEENHLIPDNIKPIISSGKYFNVIENIFKTMYSEIVLNDKGAEETCNYLLLTIISIVLRLIDLSGNKLEQEKYQLGKRIKKYIDDNFLGNLNIKTLSENLGISPYYLIHTFKNETGYSPMHYIINRKIGEAQNLLINTNYSVAEIGTIVGYDNPNYFNMLFTKTIGMSPGKYRKYFVSKNFKQAK</sequence>
<name>A0ABS4KYZ9_9CLOT</name>
<dbReference type="Gene3D" id="1.10.10.60">
    <property type="entry name" value="Homeodomain-like"/>
    <property type="match status" value="2"/>
</dbReference>
<dbReference type="EMBL" id="JAGGLM010000031">
    <property type="protein sequence ID" value="MBP2034089.1"/>
    <property type="molecule type" value="Genomic_DNA"/>
</dbReference>
<reference evidence="5 6" key="1">
    <citation type="submission" date="2021-03" db="EMBL/GenBank/DDBJ databases">
        <title>Genomic Encyclopedia of Type Strains, Phase IV (KMG-IV): sequencing the most valuable type-strain genomes for metagenomic binning, comparative biology and taxonomic classification.</title>
        <authorList>
            <person name="Goeker M."/>
        </authorList>
    </citation>
    <scope>NUCLEOTIDE SEQUENCE [LARGE SCALE GENOMIC DNA]</scope>
    <source>
        <strain evidence="5 6">DSM 28783</strain>
    </source>
</reference>
<protein>
    <submittedName>
        <fullName evidence="5">AraC-like DNA-binding protein/mannose-6-phosphate isomerase-like protein (Cupin superfamily)</fullName>
    </submittedName>
</protein>
<dbReference type="InterPro" id="IPR018062">
    <property type="entry name" value="HTH_AraC-typ_CS"/>
</dbReference>
<dbReference type="Proteomes" id="UP001519307">
    <property type="component" value="Unassembled WGS sequence"/>
</dbReference>
<dbReference type="PROSITE" id="PS00041">
    <property type="entry name" value="HTH_ARAC_FAMILY_1"/>
    <property type="match status" value="1"/>
</dbReference>
<dbReference type="InterPro" id="IPR020449">
    <property type="entry name" value="Tscrpt_reg_AraC-type_HTH"/>
</dbReference>
<evidence type="ECO:0000256" key="1">
    <source>
        <dbReference type="ARBA" id="ARBA00023015"/>
    </source>
</evidence>
<keyword evidence="1" id="KW-0805">Transcription regulation</keyword>
<gene>
    <name evidence="5" type="ORF">J2Z42_002816</name>
</gene>
<evidence type="ECO:0000256" key="3">
    <source>
        <dbReference type="ARBA" id="ARBA00023163"/>
    </source>
</evidence>
<keyword evidence="3" id="KW-0804">Transcription</keyword>
<evidence type="ECO:0000313" key="5">
    <source>
        <dbReference type="EMBL" id="MBP2034089.1"/>
    </source>
</evidence>
<dbReference type="SUPFAM" id="SSF46689">
    <property type="entry name" value="Homeodomain-like"/>
    <property type="match status" value="2"/>
</dbReference>
<dbReference type="Pfam" id="PF02311">
    <property type="entry name" value="AraC_binding"/>
    <property type="match status" value="1"/>
</dbReference>
<evidence type="ECO:0000256" key="2">
    <source>
        <dbReference type="ARBA" id="ARBA00023125"/>
    </source>
</evidence>
<dbReference type="PRINTS" id="PR00032">
    <property type="entry name" value="HTHARAC"/>
</dbReference>
<dbReference type="SMART" id="SM00342">
    <property type="entry name" value="HTH_ARAC"/>
    <property type="match status" value="1"/>
</dbReference>
<dbReference type="PANTHER" id="PTHR43280">
    <property type="entry name" value="ARAC-FAMILY TRANSCRIPTIONAL REGULATOR"/>
    <property type="match status" value="1"/>
</dbReference>
<evidence type="ECO:0000259" key="4">
    <source>
        <dbReference type="PROSITE" id="PS01124"/>
    </source>
</evidence>
<dbReference type="InterPro" id="IPR003313">
    <property type="entry name" value="AraC-bd"/>
</dbReference>
<keyword evidence="2" id="KW-0238">DNA-binding</keyword>
<keyword evidence="6" id="KW-1185">Reference proteome</keyword>